<dbReference type="STRING" id="34002.SAMN04489859_103354"/>
<dbReference type="Proteomes" id="UP000199054">
    <property type="component" value="Unassembled WGS sequence"/>
</dbReference>
<evidence type="ECO:0000313" key="1">
    <source>
        <dbReference type="EMBL" id="SEO08426.1"/>
    </source>
</evidence>
<name>A0A1H8LU81_9RHOB</name>
<evidence type="ECO:0000313" key="2">
    <source>
        <dbReference type="Proteomes" id="UP000199054"/>
    </source>
</evidence>
<keyword evidence="2" id="KW-1185">Reference proteome</keyword>
<protein>
    <submittedName>
        <fullName evidence="1">Uncharacterized protein</fullName>
    </submittedName>
</protein>
<dbReference type="EMBL" id="FODE01000033">
    <property type="protein sequence ID" value="SEO08426.1"/>
    <property type="molecule type" value="Genomic_DNA"/>
</dbReference>
<organism evidence="1 2">
    <name type="scientific">Paracoccus alcaliphilus</name>
    <dbReference type="NCBI Taxonomy" id="34002"/>
    <lineage>
        <taxon>Bacteria</taxon>
        <taxon>Pseudomonadati</taxon>
        <taxon>Pseudomonadota</taxon>
        <taxon>Alphaproteobacteria</taxon>
        <taxon>Rhodobacterales</taxon>
        <taxon>Paracoccaceae</taxon>
        <taxon>Paracoccus</taxon>
    </lineage>
</organism>
<reference evidence="1 2" key="1">
    <citation type="submission" date="2016-10" db="EMBL/GenBank/DDBJ databases">
        <authorList>
            <person name="de Groot N.N."/>
        </authorList>
    </citation>
    <scope>NUCLEOTIDE SEQUENCE [LARGE SCALE GENOMIC DNA]</scope>
    <source>
        <strain evidence="1 2">DSM 8512</strain>
    </source>
</reference>
<dbReference type="AlphaFoldDB" id="A0A1H8LU81"/>
<sequence length="49" mass="5310">MAKNPRVNAAAIAPKTLPGETHLTRLRDVRYRRGGDFLLMGRCLSGTAG</sequence>
<dbReference type="RefSeq" id="WP_211657377.1">
    <property type="nucleotide sequence ID" value="NZ_FODE01000033.1"/>
</dbReference>
<proteinExistence type="predicted"/>
<gene>
    <name evidence="1" type="ORF">SAMN04489859_103354</name>
</gene>
<accession>A0A1H8LU81</accession>